<dbReference type="AlphaFoldDB" id="A0A1B7XMT3"/>
<evidence type="ECO:0000313" key="5">
    <source>
        <dbReference type="Proteomes" id="UP000091979"/>
    </source>
</evidence>
<reference evidence="4 5" key="1">
    <citation type="submission" date="2015-01" db="EMBL/GenBank/DDBJ databases">
        <title>Desulfovibrio sp. JC271 draft genome sequence.</title>
        <authorList>
            <person name="Shivani Y."/>
            <person name="Subhash Y."/>
            <person name="Sasikala C."/>
            <person name="Ramana C.V."/>
        </authorList>
    </citation>
    <scope>NUCLEOTIDE SEQUENCE [LARGE SCALE GENOMIC DNA]</scope>
    <source>
        <strain evidence="4 5">JC271</strain>
    </source>
</reference>
<name>A0A1B7XMT3_9BACT</name>
<evidence type="ECO:0000259" key="3">
    <source>
        <dbReference type="Pfam" id="PF08338"/>
    </source>
</evidence>
<comment type="similarity">
    <text evidence="1">Belongs to the NAD(P)-dependent epimerase/dehydratase family. SDR39U1 subfamily.</text>
</comment>
<evidence type="ECO:0000259" key="2">
    <source>
        <dbReference type="Pfam" id="PF01370"/>
    </source>
</evidence>
<feature type="domain" description="DUF1731" evidence="3">
    <location>
        <begin position="262"/>
        <end position="309"/>
    </location>
</feature>
<dbReference type="RefSeq" id="WP_066851939.1">
    <property type="nucleotide sequence ID" value="NZ_JXMS01000002.1"/>
</dbReference>
<feature type="domain" description="NAD-dependent epimerase/dehydratase" evidence="2">
    <location>
        <begin position="4"/>
        <end position="234"/>
    </location>
</feature>
<gene>
    <name evidence="4" type="ORF">SP90_01775</name>
</gene>
<keyword evidence="5" id="KW-1185">Reference proteome</keyword>
<accession>A0A1B7XMT3</accession>
<dbReference type="InterPro" id="IPR001509">
    <property type="entry name" value="Epimerase_deHydtase"/>
</dbReference>
<dbReference type="Gene3D" id="3.40.50.720">
    <property type="entry name" value="NAD(P)-binding Rossmann-like Domain"/>
    <property type="match status" value="1"/>
</dbReference>
<dbReference type="SUPFAM" id="SSF51735">
    <property type="entry name" value="NAD(P)-binding Rossmann-fold domains"/>
    <property type="match status" value="1"/>
</dbReference>
<proteinExistence type="inferred from homology"/>
<protein>
    <recommendedName>
        <fullName evidence="6">Epimerase</fullName>
    </recommendedName>
</protein>
<dbReference type="PATRIC" id="fig|1560234.3.peg.1231"/>
<dbReference type="InterPro" id="IPR013549">
    <property type="entry name" value="DUF1731"/>
</dbReference>
<comment type="caution">
    <text evidence="4">The sequence shown here is derived from an EMBL/GenBank/DDBJ whole genome shotgun (WGS) entry which is preliminary data.</text>
</comment>
<dbReference type="OrthoDB" id="5292533at2"/>
<dbReference type="EMBL" id="JXMS01000002">
    <property type="protein sequence ID" value="OBQ56823.1"/>
    <property type="molecule type" value="Genomic_DNA"/>
</dbReference>
<dbReference type="CDD" id="cd05242">
    <property type="entry name" value="SDR_a8"/>
    <property type="match status" value="1"/>
</dbReference>
<dbReference type="Proteomes" id="UP000091979">
    <property type="component" value="Unassembled WGS sequence"/>
</dbReference>
<dbReference type="InterPro" id="IPR036291">
    <property type="entry name" value="NAD(P)-bd_dom_sf"/>
</dbReference>
<dbReference type="PANTHER" id="PTHR11092:SF0">
    <property type="entry name" value="EPIMERASE FAMILY PROTEIN SDR39U1"/>
    <property type="match status" value="1"/>
</dbReference>
<sequence>MRAVLLGGSGFIGRALTSRLLEHDAHVVVTSRNPERGRYLIPEGHSFNVDFALWDGKNPEQLATHIKSADAVINLIGSNIGEGRWTEERKEKIRSSRVNAGTALCKAVSMLEDKPKVAIQCSAIGYYGGSPSSPEDSYMTEESPAGQGFLASVCKDWEASTTCMDGDGCRRAIVRTGLVLGNGGVLQKFLPPFRMGVGGPLGSGNQVMSWIHIQDEVDAIIHIINTPSCKGVFNLTSPNPATMTTFCNTLGATLGKPSWLRVPATVLRMTLGEMAEELILQGQRVLPEKLLESGFCFTYPSLDDALKNILQQ</sequence>
<dbReference type="STRING" id="1560234.SP90_01775"/>
<organism evidence="4 5">
    <name type="scientific">Halodesulfovibrio spirochaetisodalis</name>
    <dbReference type="NCBI Taxonomy" id="1560234"/>
    <lineage>
        <taxon>Bacteria</taxon>
        <taxon>Pseudomonadati</taxon>
        <taxon>Thermodesulfobacteriota</taxon>
        <taxon>Desulfovibrionia</taxon>
        <taxon>Desulfovibrionales</taxon>
        <taxon>Desulfovibrionaceae</taxon>
        <taxon>Halodesulfovibrio</taxon>
    </lineage>
</organism>
<dbReference type="Pfam" id="PF08338">
    <property type="entry name" value="DUF1731"/>
    <property type="match status" value="1"/>
</dbReference>
<dbReference type="NCBIfam" id="TIGR01777">
    <property type="entry name" value="yfcH"/>
    <property type="match status" value="1"/>
</dbReference>
<dbReference type="Pfam" id="PF01370">
    <property type="entry name" value="Epimerase"/>
    <property type="match status" value="1"/>
</dbReference>
<dbReference type="PANTHER" id="PTHR11092">
    <property type="entry name" value="SUGAR NUCLEOTIDE EPIMERASE RELATED"/>
    <property type="match status" value="1"/>
</dbReference>
<dbReference type="InterPro" id="IPR010099">
    <property type="entry name" value="SDR39U1"/>
</dbReference>
<evidence type="ECO:0000313" key="4">
    <source>
        <dbReference type="EMBL" id="OBQ56823.1"/>
    </source>
</evidence>
<evidence type="ECO:0008006" key="6">
    <source>
        <dbReference type="Google" id="ProtNLM"/>
    </source>
</evidence>
<evidence type="ECO:0000256" key="1">
    <source>
        <dbReference type="ARBA" id="ARBA00009353"/>
    </source>
</evidence>